<protein>
    <submittedName>
        <fullName evidence="2">DUF559 domain-containing protein</fullName>
    </submittedName>
</protein>
<dbReference type="InterPro" id="IPR007569">
    <property type="entry name" value="DUF559"/>
</dbReference>
<evidence type="ECO:0000313" key="3">
    <source>
        <dbReference type="Proteomes" id="UP000469185"/>
    </source>
</evidence>
<accession>A0A6N9YIS3</accession>
<name>A0A6N9YIS3_9ACTN</name>
<dbReference type="AlphaFoldDB" id="A0A6N9YIS3"/>
<dbReference type="EMBL" id="JAAGOB010000002">
    <property type="protein sequence ID" value="NED94835.1"/>
    <property type="molecule type" value="Genomic_DNA"/>
</dbReference>
<reference evidence="2 3" key="1">
    <citation type="submission" date="2020-02" db="EMBL/GenBank/DDBJ databases">
        <authorList>
            <person name="Li X.-J."/>
            <person name="Feng X.-M."/>
        </authorList>
    </citation>
    <scope>NUCLEOTIDE SEQUENCE [LARGE SCALE GENOMIC DNA]</scope>
    <source>
        <strain evidence="2 3">CGMCC 4.7225</strain>
    </source>
</reference>
<keyword evidence="3" id="KW-1185">Reference proteome</keyword>
<dbReference type="Pfam" id="PF04480">
    <property type="entry name" value="DUF559"/>
    <property type="match status" value="1"/>
</dbReference>
<dbReference type="Proteomes" id="UP000469185">
    <property type="component" value="Unassembled WGS sequence"/>
</dbReference>
<evidence type="ECO:0000259" key="1">
    <source>
        <dbReference type="Pfam" id="PF04480"/>
    </source>
</evidence>
<proteinExistence type="predicted"/>
<evidence type="ECO:0000313" key="2">
    <source>
        <dbReference type="EMBL" id="NED94835.1"/>
    </source>
</evidence>
<sequence length="153" mass="17256">MHALEVAAAMSSLESRTYASHESFVLFLSRGLAAPECNPWVVGQGVGGVRSDFLWRAHRVVGEVDGEIKYLDPYRDASDTLLAEKRRQERIEDEDYVVVRWNGREVRREPDAVIERILRASMRAHRMYGAPLLRCDPAAIPDLGGTPHGLRSR</sequence>
<organism evidence="2 3">
    <name type="scientific">Phytoactinopolyspora alkaliphila</name>
    <dbReference type="NCBI Taxonomy" id="1783498"/>
    <lineage>
        <taxon>Bacteria</taxon>
        <taxon>Bacillati</taxon>
        <taxon>Actinomycetota</taxon>
        <taxon>Actinomycetes</taxon>
        <taxon>Jiangellales</taxon>
        <taxon>Jiangellaceae</taxon>
        <taxon>Phytoactinopolyspora</taxon>
    </lineage>
</organism>
<gene>
    <name evidence="2" type="ORF">G1H11_05870</name>
</gene>
<feature type="domain" description="DUF559" evidence="1">
    <location>
        <begin position="51"/>
        <end position="120"/>
    </location>
</feature>
<comment type="caution">
    <text evidence="2">The sequence shown here is derived from an EMBL/GenBank/DDBJ whole genome shotgun (WGS) entry which is preliminary data.</text>
</comment>